<evidence type="ECO:0000313" key="1">
    <source>
        <dbReference type="EMBL" id="AIJ09473.1"/>
    </source>
</evidence>
<evidence type="ECO:0000313" key="2">
    <source>
        <dbReference type="Proteomes" id="UP000028681"/>
    </source>
</evidence>
<dbReference type="HOGENOM" id="CLU_3250750_0_0_6"/>
<dbReference type="AlphaFoldDB" id="A0A076LSE2"/>
<dbReference type="EMBL" id="CP006664">
    <property type="protein sequence ID" value="AIJ09473.1"/>
    <property type="molecule type" value="Genomic_DNA"/>
</dbReference>
<accession>A0A076LSE2</accession>
<name>A0A076LSE2_9GAMM</name>
<reference evidence="1 2" key="1">
    <citation type="journal article" date="2012" name="PLoS ONE">
        <title>Edwardsiella comparative phylogenomics reveal the new intra/inter-species taxonomic relationships, virulence evolution and niche adaptation mechanisms.</title>
        <authorList>
            <person name="Yang M."/>
            <person name="Lv Y."/>
            <person name="Xiao J."/>
            <person name="Wu H."/>
            <person name="Zheng H."/>
            <person name="Liu Q."/>
            <person name="Zhang Y."/>
            <person name="Wang Q."/>
        </authorList>
    </citation>
    <scope>NUCLEOTIDE SEQUENCE [LARGE SCALE GENOMIC DNA]</scope>
    <source>
        <strain evidence="2">080813</strain>
    </source>
</reference>
<protein>
    <submittedName>
        <fullName evidence="1">Uncharacterized protein</fullName>
    </submittedName>
</protein>
<organism evidence="1 2">
    <name type="scientific">Edwardsiella anguillarum ET080813</name>
    <dbReference type="NCBI Taxonomy" id="667120"/>
    <lineage>
        <taxon>Bacteria</taxon>
        <taxon>Pseudomonadati</taxon>
        <taxon>Pseudomonadota</taxon>
        <taxon>Gammaproteobacteria</taxon>
        <taxon>Enterobacterales</taxon>
        <taxon>Hafniaceae</taxon>
        <taxon>Edwardsiella</taxon>
    </lineage>
</organism>
<proteinExistence type="predicted"/>
<gene>
    <name evidence="1" type="ORF">ETEE_3044</name>
</gene>
<dbReference type="KEGG" id="ete:ETEE_3044"/>
<dbReference type="Proteomes" id="UP000028681">
    <property type="component" value="Chromosome"/>
</dbReference>
<sequence>MPLYSAHCQVGRIGTAWRITPKPRRIGDTGRGQECVMAGLAP</sequence>